<evidence type="ECO:0000256" key="2">
    <source>
        <dbReference type="ARBA" id="ARBA00006464"/>
    </source>
</evidence>
<dbReference type="NCBIfam" id="TIGR03023">
    <property type="entry name" value="WcaJ_sugtrans"/>
    <property type="match status" value="1"/>
</dbReference>
<name>A0A4R3I7C9_9GAMM</name>
<gene>
    <name evidence="9" type="ORF">BCF53_10431</name>
</gene>
<protein>
    <submittedName>
        <fullName evidence="9">Putative colanic acid biosynthesis UDP-glucose lipid carrier transferase</fullName>
    </submittedName>
</protein>
<proteinExistence type="inferred from homology"/>
<dbReference type="InterPro" id="IPR017475">
    <property type="entry name" value="EPS_sugar_tfrase"/>
</dbReference>
<sequence>MLSLFMRVADVALLFAAFWIGYIWVYGFVVLQMKFVVALFVATLLLVLIFQSAGMYRAWRGATKTREVGRALGAVTTIFGLLALISVALKVSADYSRMWLGLWYLCSLAFICIYRYLVRKTLDRLRKRGYNVKKIALLGDGSSLYRAIKELELSPWLGLKPSFYYVTDVTDTDKKKTHGINPEAAEWLVQQVVSGELDEIWLALPISEAESLKNLLDTLSIAPCPIRYIPDFFGFDLINHSVAEVGSLPVVNLSVSPIFGWGEVLKWLEDKVLSLVFLILSSPVLLVLAIGVKLTSPGPVFYKQERVSWNGKRFNMLKFRSMPVDIEENGVKWGDAGSKTTTRFGSFIRKTSLDELPQFINVLKGDMSIVGPRPERTEFVEQFKSEIPRYMQKHMVKGGITGWAQVIGLRGDTDLHARIEADLYYIESWSIWLDIKILLLTAIKVFHDSSAK</sequence>
<dbReference type="Pfam" id="PF02397">
    <property type="entry name" value="Bac_transf"/>
    <property type="match status" value="1"/>
</dbReference>
<dbReference type="Pfam" id="PF13727">
    <property type="entry name" value="CoA_binding_3"/>
    <property type="match status" value="1"/>
</dbReference>
<evidence type="ECO:0000256" key="6">
    <source>
        <dbReference type="ARBA" id="ARBA00023136"/>
    </source>
</evidence>
<accession>A0A4R3I7C9</accession>
<evidence type="ECO:0000259" key="8">
    <source>
        <dbReference type="Pfam" id="PF02397"/>
    </source>
</evidence>
<evidence type="ECO:0000256" key="7">
    <source>
        <dbReference type="SAM" id="Phobius"/>
    </source>
</evidence>
<evidence type="ECO:0000256" key="1">
    <source>
        <dbReference type="ARBA" id="ARBA00004141"/>
    </source>
</evidence>
<keyword evidence="10" id="KW-1185">Reference proteome</keyword>
<dbReference type="EMBL" id="SLZR01000004">
    <property type="protein sequence ID" value="TCS41927.1"/>
    <property type="molecule type" value="Genomic_DNA"/>
</dbReference>
<organism evidence="9 10">
    <name type="scientific">Reinekea marinisedimentorum</name>
    <dbReference type="NCBI Taxonomy" id="230495"/>
    <lineage>
        <taxon>Bacteria</taxon>
        <taxon>Pseudomonadati</taxon>
        <taxon>Pseudomonadota</taxon>
        <taxon>Gammaproteobacteria</taxon>
        <taxon>Oceanospirillales</taxon>
        <taxon>Saccharospirillaceae</taxon>
        <taxon>Reinekea</taxon>
    </lineage>
</organism>
<feature type="transmembrane region" description="Helical" evidence="7">
    <location>
        <begin position="272"/>
        <end position="292"/>
    </location>
</feature>
<comment type="caution">
    <text evidence="9">The sequence shown here is derived from an EMBL/GenBank/DDBJ whole genome shotgun (WGS) entry which is preliminary data.</text>
</comment>
<feature type="transmembrane region" description="Helical" evidence="7">
    <location>
        <begin position="68"/>
        <end position="89"/>
    </location>
</feature>
<evidence type="ECO:0000256" key="5">
    <source>
        <dbReference type="ARBA" id="ARBA00022989"/>
    </source>
</evidence>
<keyword evidence="5 7" id="KW-1133">Transmembrane helix</keyword>
<feature type="domain" description="Bacterial sugar transferase" evidence="8">
    <location>
        <begin position="266"/>
        <end position="446"/>
    </location>
</feature>
<dbReference type="GO" id="GO:0016780">
    <property type="term" value="F:phosphotransferase activity, for other substituted phosphate groups"/>
    <property type="evidence" value="ECO:0007669"/>
    <property type="project" value="TreeGrafter"/>
</dbReference>
<keyword evidence="6 7" id="KW-0472">Membrane</keyword>
<dbReference type="InterPro" id="IPR017473">
    <property type="entry name" value="Undecaprenyl-P_gluc_Ptfrase"/>
</dbReference>
<evidence type="ECO:0000313" key="10">
    <source>
        <dbReference type="Proteomes" id="UP000295793"/>
    </source>
</evidence>
<dbReference type="AlphaFoldDB" id="A0A4R3I7C9"/>
<dbReference type="InterPro" id="IPR003362">
    <property type="entry name" value="Bact_transf"/>
</dbReference>
<evidence type="ECO:0000256" key="4">
    <source>
        <dbReference type="ARBA" id="ARBA00022692"/>
    </source>
</evidence>
<dbReference type="OrthoDB" id="9808602at2"/>
<dbReference type="Proteomes" id="UP000295793">
    <property type="component" value="Unassembled WGS sequence"/>
</dbReference>
<feature type="transmembrane region" description="Helical" evidence="7">
    <location>
        <begin position="35"/>
        <end position="56"/>
    </location>
</feature>
<comment type="subcellular location">
    <subcellularLocation>
        <location evidence="1">Membrane</location>
        <topology evidence="1">Multi-pass membrane protein</topology>
    </subcellularLocation>
</comment>
<evidence type="ECO:0000313" key="9">
    <source>
        <dbReference type="EMBL" id="TCS41927.1"/>
    </source>
</evidence>
<feature type="transmembrane region" description="Helical" evidence="7">
    <location>
        <begin position="12"/>
        <end position="29"/>
    </location>
</feature>
<reference evidence="9 10" key="1">
    <citation type="submission" date="2019-03" db="EMBL/GenBank/DDBJ databases">
        <title>Genomic Encyclopedia of Archaeal and Bacterial Type Strains, Phase II (KMG-II): from individual species to whole genera.</title>
        <authorList>
            <person name="Goeker M."/>
        </authorList>
    </citation>
    <scope>NUCLEOTIDE SEQUENCE [LARGE SCALE GENOMIC DNA]</scope>
    <source>
        <strain evidence="9 10">DSM 15388</strain>
    </source>
</reference>
<evidence type="ECO:0000256" key="3">
    <source>
        <dbReference type="ARBA" id="ARBA00022679"/>
    </source>
</evidence>
<dbReference type="RefSeq" id="WP_132700664.1">
    <property type="nucleotide sequence ID" value="NZ_SLZR01000004.1"/>
</dbReference>
<keyword evidence="3 9" id="KW-0808">Transferase</keyword>
<keyword evidence="4 7" id="KW-0812">Transmembrane</keyword>
<feature type="transmembrane region" description="Helical" evidence="7">
    <location>
        <begin position="101"/>
        <end position="118"/>
    </location>
</feature>
<dbReference type="GO" id="GO:0016020">
    <property type="term" value="C:membrane"/>
    <property type="evidence" value="ECO:0007669"/>
    <property type="project" value="UniProtKB-SubCell"/>
</dbReference>
<comment type="similarity">
    <text evidence="2">Belongs to the bacterial sugar transferase family.</text>
</comment>
<dbReference type="NCBIfam" id="TIGR03025">
    <property type="entry name" value="EPS_sugtrans"/>
    <property type="match status" value="1"/>
</dbReference>
<dbReference type="PANTHER" id="PTHR30576">
    <property type="entry name" value="COLANIC BIOSYNTHESIS UDP-GLUCOSE LIPID CARRIER TRANSFERASE"/>
    <property type="match status" value="1"/>
</dbReference>
<dbReference type="PANTHER" id="PTHR30576:SF0">
    <property type="entry name" value="UNDECAPRENYL-PHOSPHATE N-ACETYLGALACTOSAMINYL 1-PHOSPHATE TRANSFERASE-RELATED"/>
    <property type="match status" value="1"/>
</dbReference>